<dbReference type="GO" id="GO:0042102">
    <property type="term" value="P:positive regulation of T cell proliferation"/>
    <property type="evidence" value="ECO:0007669"/>
    <property type="project" value="TreeGrafter"/>
</dbReference>
<dbReference type="FunFam" id="2.60.40.10:FF:000142">
    <property type="entry name" value="V-set domain-containing T-cell activation inhibitor 1"/>
    <property type="match status" value="1"/>
</dbReference>
<dbReference type="GO" id="GO:0042130">
    <property type="term" value="P:negative regulation of T cell proliferation"/>
    <property type="evidence" value="ECO:0007669"/>
    <property type="project" value="TreeGrafter"/>
</dbReference>
<dbReference type="PANTHER" id="PTHR25466:SF14">
    <property type="entry name" value="BUTYROPHILIN SUBFAMILY 2 MEMBER A2-LIKE-RELATED"/>
    <property type="match status" value="1"/>
</dbReference>
<keyword evidence="10" id="KW-0393">Immunoglobulin domain</keyword>
<keyword evidence="4 12" id="KW-0732">Signal</keyword>
<comment type="subcellular location">
    <subcellularLocation>
        <location evidence="1">Cell membrane</location>
        <topology evidence="1">Single-pass type I membrane protein</topology>
    </subcellularLocation>
</comment>
<keyword evidence="3 11" id="KW-0812">Transmembrane</keyword>
<dbReference type="Pfam" id="PF00047">
    <property type="entry name" value="ig"/>
    <property type="match status" value="1"/>
</dbReference>
<evidence type="ECO:0000256" key="10">
    <source>
        <dbReference type="ARBA" id="ARBA00023319"/>
    </source>
</evidence>
<keyword evidence="8" id="KW-0675">Receptor</keyword>
<comment type="caution">
    <text evidence="14">The sequence shown here is derived from an EMBL/GenBank/DDBJ whole genome shotgun (WGS) entry which is preliminary data.</text>
</comment>
<evidence type="ECO:0000256" key="2">
    <source>
        <dbReference type="ARBA" id="ARBA00022475"/>
    </source>
</evidence>
<dbReference type="SMART" id="SM00406">
    <property type="entry name" value="IGv"/>
    <property type="match status" value="3"/>
</dbReference>
<evidence type="ECO:0000313" key="15">
    <source>
        <dbReference type="Proteomes" id="UP000727407"/>
    </source>
</evidence>
<evidence type="ECO:0000256" key="12">
    <source>
        <dbReference type="SAM" id="SignalP"/>
    </source>
</evidence>
<dbReference type="InterPro" id="IPR007110">
    <property type="entry name" value="Ig-like_dom"/>
</dbReference>
<keyword evidence="15" id="KW-1185">Reference proteome</keyword>
<feature type="non-terminal residue" evidence="14">
    <location>
        <position position="614"/>
    </location>
</feature>
<evidence type="ECO:0000256" key="9">
    <source>
        <dbReference type="ARBA" id="ARBA00023180"/>
    </source>
</evidence>
<feature type="domain" description="Ig-like" evidence="13">
    <location>
        <begin position="27"/>
        <end position="129"/>
    </location>
</feature>
<feature type="chain" id="PRO_5035197559" evidence="12">
    <location>
        <begin position="26"/>
        <end position="614"/>
    </location>
</feature>
<dbReference type="PANTHER" id="PTHR25466">
    <property type="entry name" value="T-LYMPHOCYTE ACTIVATION ANTIGEN"/>
    <property type="match status" value="1"/>
</dbReference>
<keyword evidence="6 11" id="KW-0472">Membrane</keyword>
<dbReference type="SMART" id="SM00409">
    <property type="entry name" value="IG"/>
    <property type="match status" value="4"/>
</dbReference>
<keyword evidence="5 11" id="KW-1133">Transmembrane helix</keyword>
<dbReference type="InterPro" id="IPR013106">
    <property type="entry name" value="Ig_V-set"/>
</dbReference>
<dbReference type="SMART" id="SM00408">
    <property type="entry name" value="IGc2"/>
    <property type="match status" value="4"/>
</dbReference>
<dbReference type="EMBL" id="QNUK01000441">
    <property type="protein sequence ID" value="KAF5893303.1"/>
    <property type="molecule type" value="Genomic_DNA"/>
</dbReference>
<feature type="domain" description="Ig-like" evidence="13">
    <location>
        <begin position="150"/>
        <end position="223"/>
    </location>
</feature>
<evidence type="ECO:0000256" key="3">
    <source>
        <dbReference type="ARBA" id="ARBA00022692"/>
    </source>
</evidence>
<dbReference type="SUPFAM" id="SSF48726">
    <property type="entry name" value="Immunoglobulin"/>
    <property type="match status" value="3"/>
</dbReference>
<name>A0A8J4TS89_CLAMG</name>
<evidence type="ECO:0000256" key="6">
    <source>
        <dbReference type="ARBA" id="ARBA00023136"/>
    </source>
</evidence>
<dbReference type="OrthoDB" id="9983389at2759"/>
<keyword evidence="2" id="KW-1003">Cell membrane</keyword>
<dbReference type="InterPro" id="IPR013783">
    <property type="entry name" value="Ig-like_fold"/>
</dbReference>
<dbReference type="AlphaFoldDB" id="A0A8J4TS89"/>
<feature type="domain" description="Ig-like" evidence="13">
    <location>
        <begin position="364"/>
        <end position="479"/>
    </location>
</feature>
<evidence type="ECO:0000256" key="11">
    <source>
        <dbReference type="SAM" id="Phobius"/>
    </source>
</evidence>
<proteinExistence type="predicted"/>
<dbReference type="GO" id="GO:0071222">
    <property type="term" value="P:cellular response to lipopolysaccharide"/>
    <property type="evidence" value="ECO:0007669"/>
    <property type="project" value="TreeGrafter"/>
</dbReference>
<dbReference type="InterPro" id="IPR013151">
    <property type="entry name" value="Immunoglobulin_dom"/>
</dbReference>
<dbReference type="InterPro" id="IPR036179">
    <property type="entry name" value="Ig-like_dom_sf"/>
</dbReference>
<dbReference type="GO" id="GO:0031295">
    <property type="term" value="P:T cell costimulation"/>
    <property type="evidence" value="ECO:0007669"/>
    <property type="project" value="TreeGrafter"/>
</dbReference>
<feature type="transmembrane region" description="Helical" evidence="11">
    <location>
        <begin position="361"/>
        <end position="383"/>
    </location>
</feature>
<dbReference type="GO" id="GO:0006955">
    <property type="term" value="P:immune response"/>
    <property type="evidence" value="ECO:0007669"/>
    <property type="project" value="TreeGrafter"/>
</dbReference>
<feature type="non-terminal residue" evidence="14">
    <location>
        <position position="1"/>
    </location>
</feature>
<evidence type="ECO:0000259" key="13">
    <source>
        <dbReference type="PROSITE" id="PS50835"/>
    </source>
</evidence>
<protein>
    <submittedName>
        <fullName evidence="14">V-set domain-containing T-cell activation inhibitor 1-like</fullName>
    </submittedName>
</protein>
<evidence type="ECO:0000256" key="1">
    <source>
        <dbReference type="ARBA" id="ARBA00004251"/>
    </source>
</evidence>
<feature type="domain" description="Ig-like" evidence="13">
    <location>
        <begin position="234"/>
        <end position="346"/>
    </location>
</feature>
<dbReference type="InterPro" id="IPR003598">
    <property type="entry name" value="Ig_sub2"/>
</dbReference>
<evidence type="ECO:0000256" key="4">
    <source>
        <dbReference type="ARBA" id="ARBA00022729"/>
    </source>
</evidence>
<dbReference type="Proteomes" id="UP000727407">
    <property type="component" value="Unassembled WGS sequence"/>
</dbReference>
<reference evidence="14" key="1">
    <citation type="submission" date="2020-07" db="EMBL/GenBank/DDBJ databases">
        <title>Clarias magur genome sequencing, assembly and annotation.</title>
        <authorList>
            <person name="Kushwaha B."/>
            <person name="Kumar R."/>
            <person name="Das P."/>
            <person name="Joshi C.G."/>
            <person name="Kumar D."/>
            <person name="Nagpure N.S."/>
            <person name="Pandey M."/>
            <person name="Agarwal S."/>
            <person name="Srivastava S."/>
            <person name="Singh M."/>
            <person name="Sahoo L."/>
            <person name="Jayasankar P."/>
            <person name="Meher P.K."/>
            <person name="Koringa P.G."/>
            <person name="Iquebal M.A."/>
            <person name="Das S.P."/>
            <person name="Bit A."/>
            <person name="Patnaik S."/>
            <person name="Patel N."/>
            <person name="Shah T.M."/>
            <person name="Hinsu A."/>
            <person name="Jena J.K."/>
        </authorList>
    </citation>
    <scope>NUCLEOTIDE SEQUENCE</scope>
    <source>
        <strain evidence="14">CIFAMagur01</strain>
        <tissue evidence="14">Testis</tissue>
    </source>
</reference>
<dbReference type="GO" id="GO:0009897">
    <property type="term" value="C:external side of plasma membrane"/>
    <property type="evidence" value="ECO:0007669"/>
    <property type="project" value="TreeGrafter"/>
</dbReference>
<accession>A0A8J4TS89</accession>
<feature type="signal peptide" evidence="12">
    <location>
        <begin position="1"/>
        <end position="25"/>
    </location>
</feature>
<organism evidence="14 15">
    <name type="scientific">Clarias magur</name>
    <name type="common">Asian catfish</name>
    <name type="synonym">Macropteronotus magur</name>
    <dbReference type="NCBI Taxonomy" id="1594786"/>
    <lineage>
        <taxon>Eukaryota</taxon>
        <taxon>Metazoa</taxon>
        <taxon>Chordata</taxon>
        <taxon>Craniata</taxon>
        <taxon>Vertebrata</taxon>
        <taxon>Euteleostomi</taxon>
        <taxon>Actinopterygii</taxon>
        <taxon>Neopterygii</taxon>
        <taxon>Teleostei</taxon>
        <taxon>Ostariophysi</taxon>
        <taxon>Siluriformes</taxon>
        <taxon>Clariidae</taxon>
        <taxon>Clarias</taxon>
    </lineage>
</organism>
<dbReference type="Pfam" id="PF07686">
    <property type="entry name" value="V-set"/>
    <property type="match status" value="3"/>
</dbReference>
<evidence type="ECO:0000256" key="5">
    <source>
        <dbReference type="ARBA" id="ARBA00022989"/>
    </source>
</evidence>
<evidence type="ECO:0000313" key="14">
    <source>
        <dbReference type="EMBL" id="KAF5893303.1"/>
    </source>
</evidence>
<dbReference type="Gene3D" id="2.60.40.10">
    <property type="entry name" value="Immunoglobulins"/>
    <property type="match status" value="4"/>
</dbReference>
<keyword evidence="7" id="KW-1015">Disulfide bond</keyword>
<dbReference type="GO" id="GO:0007166">
    <property type="term" value="P:cell surface receptor signaling pathway"/>
    <property type="evidence" value="ECO:0007669"/>
    <property type="project" value="TreeGrafter"/>
</dbReference>
<dbReference type="PROSITE" id="PS50835">
    <property type="entry name" value="IG_LIKE"/>
    <property type="match status" value="4"/>
</dbReference>
<evidence type="ECO:0000256" key="7">
    <source>
        <dbReference type="ARBA" id="ARBA00023157"/>
    </source>
</evidence>
<dbReference type="InterPro" id="IPR003599">
    <property type="entry name" value="Ig_sub"/>
</dbReference>
<evidence type="ECO:0000256" key="8">
    <source>
        <dbReference type="ARBA" id="ARBA00023170"/>
    </source>
</evidence>
<gene>
    <name evidence="14" type="ORF">DAT39_016988</name>
</gene>
<sequence>RAMRRTAAHVWTCVLFTYFLKKTDGRPEEVHVACRYSEACLLPCSFSPSGREEIRWFRVSDQPSLIYSHPPSADPQDQGYVGRTSISTHKLSLGNASLLLQDCVVSDRGRYKCEVSKGEKKHNVHVTLKVEALIRSVDVEITRLSGYEEIKCTTDDVYPAPHVFWYTDPPMEKLQYTTRKTANEEGLYRMESKLKKLVELHNITYICTINSSSAAQTWTASLSETVLNNATVISKLHAFSTWTEVNSAEGQDITIPCRTSWNLQNFTLTWFFTKDQSTVICTYDSRTQQILNRWNGTARLEPQRLQQGDGSLRLKAVQSQEHAGVYTCNISALQWNHVGQTRVKITSPSSENETSHSPKPWWIPLVVVMALVFIMVAAIIAIVKVQNVTVTCLFSRDCVLPCTSTYHHFIQWSKSGKAVHTFDSDEGHLENQDAAFKDRTSLFTDQVSQGNASLLIRGVRVEDEGIYTCYTSSGSEDLENIVWLNVKEMVDIYSGDDAKIRCPVSRGDAEIITLRFGNSSTILESQQTNITVQWRGTDVHLGHDGNVTLHNLDMNNHTGNYTCERSTARSRFIVRTTVHIIPDIHKSTIAESHSVAVAGMSVLSLLIYWLCSRN</sequence>
<keyword evidence="9" id="KW-0325">Glycoprotein</keyword>
<dbReference type="InterPro" id="IPR051713">
    <property type="entry name" value="T-cell_Activation_Regulation"/>
</dbReference>